<comment type="caution">
    <text evidence="1">The sequence shown here is derived from an EMBL/GenBank/DDBJ whole genome shotgun (WGS) entry which is preliminary data.</text>
</comment>
<dbReference type="Proteomes" id="UP000235963">
    <property type="component" value="Unassembled WGS sequence"/>
</dbReference>
<proteinExistence type="predicted"/>
<organism evidence="1 2">
    <name type="scientific">Streptococcus penaeicida</name>
    <dbReference type="NCBI Taxonomy" id="1765960"/>
    <lineage>
        <taxon>Bacteria</taxon>
        <taxon>Bacillati</taxon>
        <taxon>Bacillota</taxon>
        <taxon>Bacilli</taxon>
        <taxon>Lactobacillales</taxon>
        <taxon>Streptococcaceae</taxon>
        <taxon>Streptococcus</taxon>
    </lineage>
</organism>
<dbReference type="EMBL" id="LOCM01000028">
    <property type="protein sequence ID" value="PND47315.1"/>
    <property type="molecule type" value="Genomic_DNA"/>
</dbReference>
<dbReference type="InterPro" id="IPR010371">
    <property type="entry name" value="YBR137W-like"/>
</dbReference>
<reference evidence="1 2" key="1">
    <citation type="submission" date="2015-12" db="EMBL/GenBank/DDBJ databases">
        <title>Streptococcus penaeicida sp. nov.</title>
        <authorList>
            <person name="Gomez-Gil B."/>
            <person name="Morales-Covarrubias M."/>
        </authorList>
    </citation>
    <scope>NUCLEOTIDE SEQUENCE [LARGE SCALE GENOMIC DNA]</scope>
    <source>
        <strain evidence="1 2">CAIM 1838</strain>
    </source>
</reference>
<dbReference type="InterPro" id="IPR038084">
    <property type="entry name" value="PduO/GlcC-like_sf"/>
</dbReference>
<dbReference type="RefSeq" id="WP_102777799.1">
    <property type="nucleotide sequence ID" value="NZ_CBCSGP010000003.1"/>
</dbReference>
<dbReference type="Gene3D" id="3.30.450.150">
    <property type="entry name" value="Haem-degrading domain"/>
    <property type="match status" value="1"/>
</dbReference>
<dbReference type="Pfam" id="PF03928">
    <property type="entry name" value="HbpS-like"/>
    <property type="match status" value="1"/>
</dbReference>
<protein>
    <submittedName>
        <fullName evidence="1">Uncharacterized protein</fullName>
    </submittedName>
</protein>
<accession>A0A2N8LAX7</accession>
<evidence type="ECO:0000313" key="1">
    <source>
        <dbReference type="EMBL" id="PND47315.1"/>
    </source>
</evidence>
<evidence type="ECO:0000313" key="2">
    <source>
        <dbReference type="Proteomes" id="UP000235963"/>
    </source>
</evidence>
<sequence length="170" mass="18255">MSHDLMALAQQFSKEDKEILASIEENLIFQSFDSQAALALGALLVEEAVAFGEEPAIRIERLSDGAAIFQYIGNSGGERNIGFALRKMAAVRVTGFSSLYSLALLGENPQLLDLENTLPVAGAFPIKVAGEMVAILSISGLHHGNDHRLLMVALSKFLGVELPSYKGLII</sequence>
<keyword evidence="2" id="KW-1185">Reference proteome</keyword>
<dbReference type="PANTHER" id="PTHR28255">
    <property type="match status" value="1"/>
</dbReference>
<dbReference type="PANTHER" id="PTHR28255:SF1">
    <property type="entry name" value="UPF0303 PROTEIN YBR137W"/>
    <property type="match status" value="1"/>
</dbReference>
<dbReference type="InterPro" id="IPR005624">
    <property type="entry name" value="PduO/GlcC-like"/>
</dbReference>
<dbReference type="SUPFAM" id="SSF143744">
    <property type="entry name" value="GlcG-like"/>
    <property type="match status" value="1"/>
</dbReference>
<dbReference type="OrthoDB" id="9815315at2"/>
<dbReference type="AlphaFoldDB" id="A0A2N8LAX7"/>
<name>A0A2N8LAX7_9STRE</name>
<gene>
    <name evidence="1" type="ORF">AT575_07280</name>
</gene>